<dbReference type="InterPro" id="IPR005097">
    <property type="entry name" value="Sacchrp_dh_NADP-bd"/>
</dbReference>
<dbReference type="AlphaFoldDB" id="A0A6N2YTX2"/>
<reference evidence="2" key="1">
    <citation type="submission" date="2019-11" db="EMBL/GenBank/DDBJ databases">
        <authorList>
            <person name="Feng L."/>
        </authorList>
    </citation>
    <scope>NUCLEOTIDE SEQUENCE</scope>
    <source>
        <strain evidence="2">FmagnaLFYP121</strain>
    </source>
</reference>
<proteinExistence type="predicted"/>
<gene>
    <name evidence="2" type="ORF">FMLFYP121_00344</name>
</gene>
<dbReference type="EMBL" id="CACRTP010000006">
    <property type="protein sequence ID" value="VYT70375.1"/>
    <property type="molecule type" value="Genomic_DNA"/>
</dbReference>
<dbReference type="SUPFAM" id="SSF51735">
    <property type="entry name" value="NAD(P)-binding Rossmann-fold domains"/>
    <property type="match status" value="1"/>
</dbReference>
<evidence type="ECO:0000259" key="1">
    <source>
        <dbReference type="Pfam" id="PF03435"/>
    </source>
</evidence>
<dbReference type="Gene3D" id="3.40.50.720">
    <property type="entry name" value="NAD(P)-binding Rossmann-like Domain"/>
    <property type="match status" value="1"/>
</dbReference>
<name>A0A6N2YTX2_FINMA</name>
<accession>A0A6N2YTX2</accession>
<dbReference type="Pfam" id="PF03435">
    <property type="entry name" value="Sacchrp_dh_NADP"/>
    <property type="match status" value="1"/>
</dbReference>
<feature type="domain" description="Saccharopine dehydrogenase NADP binding" evidence="1">
    <location>
        <begin position="12"/>
        <end position="117"/>
    </location>
</feature>
<sequence>MHYNNEFKPYRVVVLGGNGTIGSLVCEKILLCKDIVLSIGFRRTSDCLKYFTNNKDINKFTYDFTNINLINEIVMNNDVVVNCTGIADNNLIEQCNLKNTHYIDPSSSKGIKKIINNNSINSNSNLLIHSSGCNPGLTEMVLKYIYEKYNPDKVSIYFFGNGSMSHSSIRELLESSKKIIVTLYHILIIKKLIIYQNLK</sequence>
<organism evidence="2">
    <name type="scientific">Finegoldia magna</name>
    <name type="common">Peptostreptococcus magnus</name>
    <dbReference type="NCBI Taxonomy" id="1260"/>
    <lineage>
        <taxon>Bacteria</taxon>
        <taxon>Bacillati</taxon>
        <taxon>Bacillota</taxon>
        <taxon>Tissierellia</taxon>
        <taxon>Tissierellales</taxon>
        <taxon>Peptoniphilaceae</taxon>
        <taxon>Finegoldia</taxon>
    </lineage>
</organism>
<protein>
    <submittedName>
        <fullName evidence="2">Saccharopine dehydrogenase</fullName>
    </submittedName>
</protein>
<evidence type="ECO:0000313" key="2">
    <source>
        <dbReference type="EMBL" id="VYT70375.1"/>
    </source>
</evidence>
<dbReference type="RefSeq" id="WP_156849665.1">
    <property type="nucleotide sequence ID" value="NZ_CACRTP010000006.1"/>
</dbReference>
<dbReference type="InterPro" id="IPR036291">
    <property type="entry name" value="NAD(P)-bd_dom_sf"/>
</dbReference>